<gene>
    <name evidence="2" type="ORF">RZY48_004160</name>
</gene>
<protein>
    <submittedName>
        <fullName evidence="2">Uncharacterized protein</fullName>
    </submittedName>
</protein>
<evidence type="ECO:0000256" key="1">
    <source>
        <dbReference type="SAM" id="Coils"/>
    </source>
</evidence>
<name>A0AAI9CYM9_9VIBR</name>
<dbReference type="AlphaFoldDB" id="A0AAI9CYM9"/>
<feature type="coiled-coil region" evidence="1">
    <location>
        <begin position="263"/>
        <end position="304"/>
    </location>
</feature>
<comment type="caution">
    <text evidence="2">The sequence shown here is derived from an EMBL/GenBank/DDBJ whole genome shotgun (WGS) entry which is preliminary data.</text>
</comment>
<sequence>MVLQFDVNDTKLVISKEGNSLVEIEALKNDYKFYTEDVDWPIASQIFQSDINDIPNGLKFSSDMKSSIFDLADWIEFEKGESSFVKISITFNWDSWDKPTTVHDFLKCYKSDMELLGFECEVIKDDDWASLSIKGNLSKGNVQDSIDEVIRVAKRRYKFVVTQIHKKGSSNILVKVFDFPKEHEVACVQYLIWFGEFLSALDINATVSAEKRDDVTNIIVSPVDAPELLKTIENLFTQYLTLPYIEYLPAHSQQLTPIDRANLQQLVNQIEGFKNQIQMKNAIIELKEATIEQLKSDLTLANKNLVLLDSLIDKPDVEIANSGLSLTSWQWGIFKIEPQKLLKKLTKKV</sequence>
<evidence type="ECO:0000313" key="2">
    <source>
        <dbReference type="EMBL" id="ELN6934644.1"/>
    </source>
</evidence>
<dbReference type="EMBL" id="ABNSCA010000038">
    <property type="protein sequence ID" value="ELN6934644.1"/>
    <property type="molecule type" value="Genomic_DNA"/>
</dbReference>
<keyword evidence="1" id="KW-0175">Coiled coil</keyword>
<proteinExistence type="predicted"/>
<accession>A0AAI9CYM9</accession>
<reference evidence="2" key="1">
    <citation type="submission" date="2023-10" db="EMBL/GenBank/DDBJ databases">
        <authorList>
            <consortium name="PulseNet: The National Subtyping Network for Foodborne Disease Surveillance"/>
        </authorList>
    </citation>
    <scope>NUCLEOTIDE SEQUENCE</scope>
    <source>
        <strain evidence="2">PNUSAV004886</strain>
    </source>
</reference>
<dbReference type="Proteomes" id="UP001253463">
    <property type="component" value="Unassembled WGS sequence"/>
</dbReference>
<evidence type="ECO:0000313" key="3">
    <source>
        <dbReference type="Proteomes" id="UP001253463"/>
    </source>
</evidence>
<organism evidence="2 3">
    <name type="scientific">Vibrio navarrensis</name>
    <dbReference type="NCBI Taxonomy" id="29495"/>
    <lineage>
        <taxon>Bacteria</taxon>
        <taxon>Pseudomonadati</taxon>
        <taxon>Pseudomonadota</taxon>
        <taxon>Gammaproteobacteria</taxon>
        <taxon>Vibrionales</taxon>
        <taxon>Vibrionaceae</taxon>
        <taxon>Vibrio</taxon>
    </lineage>
</organism>